<reference evidence="1" key="1">
    <citation type="submission" date="2018-05" db="EMBL/GenBank/DDBJ databases">
        <authorList>
            <person name="Lanie J.A."/>
            <person name="Ng W.-L."/>
            <person name="Kazmierczak K.M."/>
            <person name="Andrzejewski T.M."/>
            <person name="Davidsen T.M."/>
            <person name="Wayne K.J."/>
            <person name="Tettelin H."/>
            <person name="Glass J.I."/>
            <person name="Rusch D."/>
            <person name="Podicherti R."/>
            <person name="Tsui H.-C.T."/>
            <person name="Winkler M.E."/>
        </authorList>
    </citation>
    <scope>NUCLEOTIDE SEQUENCE</scope>
</reference>
<gene>
    <name evidence="1" type="ORF">METZ01_LOCUS75357</name>
</gene>
<sequence>MIRYNQSLKLGEKLMSSTELNSIAQAMVAPNK</sequence>
<proteinExistence type="predicted"/>
<dbReference type="AlphaFoldDB" id="A0A381U7I5"/>
<name>A0A381U7I5_9ZZZZ</name>
<feature type="non-terminal residue" evidence="1">
    <location>
        <position position="32"/>
    </location>
</feature>
<evidence type="ECO:0000313" key="1">
    <source>
        <dbReference type="EMBL" id="SVA22503.1"/>
    </source>
</evidence>
<protein>
    <submittedName>
        <fullName evidence="1">Uncharacterized protein</fullName>
    </submittedName>
</protein>
<accession>A0A381U7I5</accession>
<dbReference type="EMBL" id="UINC01005624">
    <property type="protein sequence ID" value="SVA22503.1"/>
    <property type="molecule type" value="Genomic_DNA"/>
</dbReference>
<organism evidence="1">
    <name type="scientific">marine metagenome</name>
    <dbReference type="NCBI Taxonomy" id="408172"/>
    <lineage>
        <taxon>unclassified sequences</taxon>
        <taxon>metagenomes</taxon>
        <taxon>ecological metagenomes</taxon>
    </lineage>
</organism>